<keyword evidence="2" id="KW-0677">Repeat</keyword>
<dbReference type="GO" id="GO:0019706">
    <property type="term" value="F:protein-cysteine S-palmitoyltransferase activity"/>
    <property type="evidence" value="ECO:0007669"/>
    <property type="project" value="UniProtKB-EC"/>
</dbReference>
<dbReference type="Gene3D" id="1.25.40.20">
    <property type="entry name" value="Ankyrin repeat-containing domain"/>
    <property type="match status" value="1"/>
</dbReference>
<feature type="repeat" description="ANK" evidence="4">
    <location>
        <begin position="96"/>
        <end position="128"/>
    </location>
</feature>
<evidence type="ECO:0000256" key="4">
    <source>
        <dbReference type="PROSITE-ProRule" id="PRU00023"/>
    </source>
</evidence>
<dbReference type="OrthoDB" id="6781668at2759"/>
<feature type="repeat" description="ANK" evidence="4">
    <location>
        <begin position="163"/>
        <end position="195"/>
    </location>
</feature>
<evidence type="ECO:0000313" key="6">
    <source>
        <dbReference type="EMBL" id="KAE8335371.1"/>
    </source>
</evidence>
<sequence length="396" mass="42574">MSSGNSSTGTHTNGNFATLGSSPPSAVGGKGRAIPPKVTHEDASVELKTMNSERGAARGSIPLGEDIMQIARIGEVSAMQRLFDEKKFSANHKDEEGITPLHWAAINNQYAMCKFLLDSGADVNAKGGESVATPAMWAAQRCHYYIVHLLLQRGADPLLTDVQGYNILHLATIDGNAFLLVLLLHQEIPVDVVDQQGHTGLMWAAYKGYPALVDLFLRWGANANAVDEGGLTPLHWALVKGSLPCVLKLIEYGADKFAKTRDGKTPAVVAGEMNTTRVWYRALDEYGYDIDGNAKVSSSGLASWTLGSFQNLAVETNKEQSLRSSSNSGSLTKKISALAAWSEDPCEASIASAVRAALRNMTTIVPGLIIASEQITYAISFYILPAWRLVLSFSCS</sequence>
<dbReference type="SMART" id="SM00248">
    <property type="entry name" value="ANK"/>
    <property type="match status" value="5"/>
</dbReference>
<proteinExistence type="predicted"/>
<evidence type="ECO:0000256" key="3">
    <source>
        <dbReference type="ARBA" id="ARBA00023043"/>
    </source>
</evidence>
<dbReference type="EMBL" id="ML737220">
    <property type="protein sequence ID" value="KAE8335371.1"/>
    <property type="molecule type" value="Genomic_DNA"/>
</dbReference>
<dbReference type="PROSITE" id="PS50088">
    <property type="entry name" value="ANK_REPEAT"/>
    <property type="match status" value="4"/>
</dbReference>
<dbReference type="InterPro" id="IPR002110">
    <property type="entry name" value="Ankyrin_rpt"/>
</dbReference>
<dbReference type="SUPFAM" id="SSF48403">
    <property type="entry name" value="Ankyrin repeat"/>
    <property type="match status" value="1"/>
</dbReference>
<feature type="repeat" description="ANK" evidence="4">
    <location>
        <begin position="196"/>
        <end position="228"/>
    </location>
</feature>
<evidence type="ECO:0000256" key="1">
    <source>
        <dbReference type="ARBA" id="ARBA00012210"/>
    </source>
</evidence>
<feature type="region of interest" description="Disordered" evidence="5">
    <location>
        <begin position="1"/>
        <end position="39"/>
    </location>
</feature>
<dbReference type="Proteomes" id="UP000325558">
    <property type="component" value="Unassembled WGS sequence"/>
</dbReference>
<organism evidence="6">
    <name type="scientific">Aspergillus arachidicola</name>
    <dbReference type="NCBI Taxonomy" id="656916"/>
    <lineage>
        <taxon>Eukaryota</taxon>
        <taxon>Fungi</taxon>
        <taxon>Dikarya</taxon>
        <taxon>Ascomycota</taxon>
        <taxon>Pezizomycotina</taxon>
        <taxon>Eurotiomycetes</taxon>
        <taxon>Eurotiomycetidae</taxon>
        <taxon>Eurotiales</taxon>
        <taxon>Aspergillaceae</taxon>
        <taxon>Aspergillus</taxon>
        <taxon>Aspergillus subgen. Circumdati</taxon>
    </lineage>
</organism>
<gene>
    <name evidence="6" type="ORF">BDV24DRAFT_8704</name>
</gene>
<dbReference type="PROSITE" id="PS50297">
    <property type="entry name" value="ANK_REP_REGION"/>
    <property type="match status" value="3"/>
</dbReference>
<dbReference type="AlphaFoldDB" id="A0A5N6XQB1"/>
<feature type="repeat" description="ANK" evidence="4">
    <location>
        <begin position="229"/>
        <end position="261"/>
    </location>
</feature>
<dbReference type="PANTHER" id="PTHR24161:SF85">
    <property type="entry name" value="PALMITOYLTRANSFERASE HIP14"/>
    <property type="match status" value="1"/>
</dbReference>
<feature type="compositionally biased region" description="Low complexity" evidence="5">
    <location>
        <begin position="1"/>
        <end position="15"/>
    </location>
</feature>
<dbReference type="EC" id="2.3.1.225" evidence="1"/>
<evidence type="ECO:0000256" key="2">
    <source>
        <dbReference type="ARBA" id="ARBA00022737"/>
    </source>
</evidence>
<reference evidence="6" key="1">
    <citation type="submission" date="2019-04" db="EMBL/GenBank/DDBJ databases">
        <title>Friends and foes A comparative genomics study of 23 Aspergillus species from section Flavi.</title>
        <authorList>
            <consortium name="DOE Joint Genome Institute"/>
            <person name="Kjaerbolling I."/>
            <person name="Vesth T."/>
            <person name="Frisvad J.C."/>
            <person name="Nybo J.L."/>
            <person name="Theobald S."/>
            <person name="Kildgaard S."/>
            <person name="Isbrandt T."/>
            <person name="Kuo A."/>
            <person name="Sato A."/>
            <person name="Lyhne E.K."/>
            <person name="Kogle M.E."/>
            <person name="Wiebenga A."/>
            <person name="Kun R.S."/>
            <person name="Lubbers R.J."/>
            <person name="Makela M.R."/>
            <person name="Barry K."/>
            <person name="Chovatia M."/>
            <person name="Clum A."/>
            <person name="Daum C."/>
            <person name="Haridas S."/>
            <person name="He G."/>
            <person name="LaButti K."/>
            <person name="Lipzen A."/>
            <person name="Mondo S."/>
            <person name="Riley R."/>
            <person name="Salamov A."/>
            <person name="Simmons B.A."/>
            <person name="Magnuson J.K."/>
            <person name="Henrissat B."/>
            <person name="Mortensen U.H."/>
            <person name="Larsen T.O."/>
            <person name="Devries R.P."/>
            <person name="Grigoriev I.V."/>
            <person name="Machida M."/>
            <person name="Baker S.E."/>
            <person name="Andersen M.R."/>
        </authorList>
    </citation>
    <scope>NUCLEOTIDE SEQUENCE</scope>
    <source>
        <strain evidence="6">CBS 117612</strain>
    </source>
</reference>
<evidence type="ECO:0000256" key="5">
    <source>
        <dbReference type="SAM" id="MobiDB-lite"/>
    </source>
</evidence>
<dbReference type="PANTHER" id="PTHR24161">
    <property type="entry name" value="ANK_REP_REGION DOMAIN-CONTAINING PROTEIN-RELATED"/>
    <property type="match status" value="1"/>
</dbReference>
<protein>
    <recommendedName>
        <fullName evidence="1">protein S-acyltransferase</fullName>
        <ecNumber evidence="1">2.3.1.225</ecNumber>
    </recommendedName>
</protein>
<name>A0A5N6XQB1_9EURO</name>
<dbReference type="InterPro" id="IPR036770">
    <property type="entry name" value="Ankyrin_rpt-contain_sf"/>
</dbReference>
<keyword evidence="3 4" id="KW-0040">ANK repeat</keyword>
<accession>A0A5N6XQB1</accession>
<dbReference type="Pfam" id="PF12796">
    <property type="entry name" value="Ank_2"/>
    <property type="match status" value="2"/>
</dbReference>